<keyword evidence="2 5" id="KW-0489">Methyltransferase</keyword>
<dbReference type="InterPro" id="IPR013216">
    <property type="entry name" value="Methyltransf_11"/>
</dbReference>
<name>A0ABW1L2T8_9PROT</name>
<dbReference type="EC" id="2.1.1.64" evidence="5"/>
<protein>
    <submittedName>
        <fullName evidence="5">Class I SAM-dependent methyltransferase</fullName>
        <ecNumber evidence="5">2.1.1.222</ecNumber>
        <ecNumber evidence="5">2.1.1.64</ecNumber>
    </submittedName>
</protein>
<keyword evidence="6" id="KW-1185">Reference proteome</keyword>
<keyword evidence="3 5" id="KW-0808">Transferase</keyword>
<dbReference type="PANTHER" id="PTHR44942">
    <property type="entry name" value="METHYLTRANSF_11 DOMAIN-CONTAINING PROTEIN"/>
    <property type="match status" value="1"/>
</dbReference>
<dbReference type="InterPro" id="IPR029063">
    <property type="entry name" value="SAM-dependent_MTases_sf"/>
</dbReference>
<dbReference type="GO" id="GO:0061542">
    <property type="term" value="F:3-demethylubiquinol 3-O-methyltransferase activity"/>
    <property type="evidence" value="ECO:0007669"/>
    <property type="project" value="UniProtKB-EC"/>
</dbReference>
<evidence type="ECO:0000259" key="4">
    <source>
        <dbReference type="Pfam" id="PF08241"/>
    </source>
</evidence>
<dbReference type="RefSeq" id="WP_379881212.1">
    <property type="nucleotide sequence ID" value="NZ_JBHPON010000003.1"/>
</dbReference>
<dbReference type="GO" id="GO:0032259">
    <property type="term" value="P:methylation"/>
    <property type="evidence" value="ECO:0007669"/>
    <property type="project" value="UniProtKB-KW"/>
</dbReference>
<dbReference type="InterPro" id="IPR051052">
    <property type="entry name" value="Diverse_substrate_MTase"/>
</dbReference>
<sequence length="248" mass="27179">MADPSRNFGEAAARYTAFRPDYPQEIFDFLLAHVTSGRLFAVDLGAGSGQATRNLAGLFSNVTAIEPDGRLVEEARLPANVKIELKAAETAEFAEASLDAVISATAFHWMNQALVCKNAACWLKTGGAFFPFAPDAFQVAGDASDYFTDEFDKWRPYRDRRLVDCYDYEAALKESGVFASVLPYRQTLRHQLPSAAAAGLISTFSFARDYARDHGGEDYFQSVKDTLTRFGETVTFIVPIIGALGVKA</sequence>
<evidence type="ECO:0000313" key="5">
    <source>
        <dbReference type="EMBL" id="MFC6037392.1"/>
    </source>
</evidence>
<gene>
    <name evidence="5" type="ORF">ACFMB1_17685</name>
</gene>
<evidence type="ECO:0000256" key="1">
    <source>
        <dbReference type="ARBA" id="ARBA00008361"/>
    </source>
</evidence>
<evidence type="ECO:0000256" key="2">
    <source>
        <dbReference type="ARBA" id="ARBA00022603"/>
    </source>
</evidence>
<dbReference type="PANTHER" id="PTHR44942:SF4">
    <property type="entry name" value="METHYLTRANSFERASE TYPE 11 DOMAIN-CONTAINING PROTEIN"/>
    <property type="match status" value="1"/>
</dbReference>
<comment type="similarity">
    <text evidence="1">Belongs to the methyltransferase superfamily.</text>
</comment>
<dbReference type="EC" id="2.1.1.222" evidence="5"/>
<dbReference type="GO" id="GO:0102208">
    <property type="term" value="F:2-polyprenyl-6-hydroxyphenol methylase activity"/>
    <property type="evidence" value="ECO:0007669"/>
    <property type="project" value="UniProtKB-EC"/>
</dbReference>
<evidence type="ECO:0000313" key="6">
    <source>
        <dbReference type="Proteomes" id="UP001596116"/>
    </source>
</evidence>
<feature type="domain" description="Methyltransferase type 11" evidence="4">
    <location>
        <begin position="42"/>
        <end position="130"/>
    </location>
</feature>
<reference evidence="5 6" key="1">
    <citation type="submission" date="2024-09" db="EMBL/GenBank/DDBJ databases">
        <authorList>
            <person name="Zhang Z.-H."/>
        </authorList>
    </citation>
    <scope>NUCLEOTIDE SEQUENCE [LARGE SCALE GENOMIC DNA]</scope>
    <source>
        <strain evidence="5 6">HHTR114</strain>
    </source>
</reference>
<dbReference type="EMBL" id="JBHPON010000003">
    <property type="protein sequence ID" value="MFC6037392.1"/>
    <property type="molecule type" value="Genomic_DNA"/>
</dbReference>
<dbReference type="CDD" id="cd02440">
    <property type="entry name" value="AdoMet_MTases"/>
    <property type="match status" value="1"/>
</dbReference>
<evidence type="ECO:0000256" key="3">
    <source>
        <dbReference type="ARBA" id="ARBA00022679"/>
    </source>
</evidence>
<accession>A0ABW1L2T8</accession>
<comment type="caution">
    <text evidence="5">The sequence shown here is derived from an EMBL/GenBank/DDBJ whole genome shotgun (WGS) entry which is preliminary data.</text>
</comment>
<proteinExistence type="inferred from homology"/>
<dbReference type="Gene3D" id="3.40.50.150">
    <property type="entry name" value="Vaccinia Virus protein VP39"/>
    <property type="match status" value="1"/>
</dbReference>
<dbReference type="SUPFAM" id="SSF53335">
    <property type="entry name" value="S-adenosyl-L-methionine-dependent methyltransferases"/>
    <property type="match status" value="1"/>
</dbReference>
<dbReference type="Pfam" id="PF08241">
    <property type="entry name" value="Methyltransf_11"/>
    <property type="match status" value="1"/>
</dbReference>
<organism evidence="5 6">
    <name type="scientific">Hyphococcus aureus</name>
    <dbReference type="NCBI Taxonomy" id="2666033"/>
    <lineage>
        <taxon>Bacteria</taxon>
        <taxon>Pseudomonadati</taxon>
        <taxon>Pseudomonadota</taxon>
        <taxon>Alphaproteobacteria</taxon>
        <taxon>Parvularculales</taxon>
        <taxon>Parvularculaceae</taxon>
        <taxon>Hyphococcus</taxon>
    </lineage>
</organism>
<dbReference type="Proteomes" id="UP001596116">
    <property type="component" value="Unassembled WGS sequence"/>
</dbReference>